<reference evidence="3 4" key="1">
    <citation type="submission" date="2018-12" db="EMBL/GenBank/DDBJ databases">
        <title>Genome Sequence of Candidatus Viridilinea halotolerans isolated from saline sulfide-rich spring.</title>
        <authorList>
            <person name="Grouzdev D.S."/>
            <person name="Burganskaya E.I."/>
            <person name="Krutkina M.S."/>
            <person name="Sukhacheva M.V."/>
            <person name="Gorlenko V.M."/>
        </authorList>
    </citation>
    <scope>NUCLEOTIDE SEQUENCE [LARGE SCALE GENOMIC DNA]</scope>
    <source>
        <strain evidence="3">Chok-6</strain>
    </source>
</reference>
<dbReference type="EMBL" id="RSAS01000703">
    <property type="protein sequence ID" value="RRR68650.1"/>
    <property type="molecule type" value="Genomic_DNA"/>
</dbReference>
<dbReference type="Pfam" id="PF03787">
    <property type="entry name" value="RAMPs"/>
    <property type="match status" value="1"/>
</dbReference>
<dbReference type="Proteomes" id="UP000280307">
    <property type="component" value="Unassembled WGS sequence"/>
</dbReference>
<accession>A0A426TU95</accession>
<dbReference type="InterPro" id="IPR005537">
    <property type="entry name" value="RAMP_III_fam"/>
</dbReference>
<evidence type="ECO:0000313" key="3">
    <source>
        <dbReference type="EMBL" id="RRR68650.1"/>
    </source>
</evidence>
<dbReference type="CDD" id="cd09726">
    <property type="entry name" value="RAMP_I_III"/>
    <property type="match status" value="1"/>
</dbReference>
<gene>
    <name evidence="3" type="ORF">EI684_17310</name>
</gene>
<proteinExistence type="predicted"/>
<sequence>MNPYDFVRVIWQQPGLRRQGPSHDRFQGVSGRLEACLTAETPLFLPDRNPSKPRRFRYSNAQRAYFIPGSSLKGLFRSLVETVDGGAWWFINTWENKLPAAFQRPRDLARLDAACRMFGFMGEKGHQESAPLMAGHVSFEDAICIRAVEHEAINTIILLSPQPKHTAWYLDSSERLVAGRKFYFHARNAPMTSHASLGANIKPLASGSHFIFRVHFNNLAEDDFNLLLYALVLEPEMRHKFGYAKPAGLGSIHVQINWLETIDRLGRYRAGGGGITRYADHALATLLAARTATYCNNRTSLTLNDLRRIWAWPAQHDLRYPSREWFNEHSQDPLDKTP</sequence>
<organism evidence="3 4">
    <name type="scientific">Candidatus Viridilinea halotolerans</name>
    <dbReference type="NCBI Taxonomy" id="2491704"/>
    <lineage>
        <taxon>Bacteria</taxon>
        <taxon>Bacillati</taxon>
        <taxon>Chloroflexota</taxon>
        <taxon>Chloroflexia</taxon>
        <taxon>Chloroflexales</taxon>
        <taxon>Chloroflexineae</taxon>
        <taxon>Oscillochloridaceae</taxon>
        <taxon>Candidatus Viridilinea</taxon>
    </lineage>
</organism>
<dbReference type="AlphaFoldDB" id="A0A426TU95"/>
<feature type="domain" description="CRISPR type III-associated protein" evidence="2">
    <location>
        <begin position="37"/>
        <end position="145"/>
    </location>
</feature>
<dbReference type="GO" id="GO:0051607">
    <property type="term" value="P:defense response to virus"/>
    <property type="evidence" value="ECO:0007669"/>
    <property type="project" value="UniProtKB-KW"/>
</dbReference>
<name>A0A426TU95_9CHLR</name>
<evidence type="ECO:0000256" key="1">
    <source>
        <dbReference type="ARBA" id="ARBA00023118"/>
    </source>
</evidence>
<evidence type="ECO:0000313" key="4">
    <source>
        <dbReference type="Proteomes" id="UP000280307"/>
    </source>
</evidence>
<evidence type="ECO:0000259" key="2">
    <source>
        <dbReference type="Pfam" id="PF03787"/>
    </source>
</evidence>
<keyword evidence="1" id="KW-0051">Antiviral defense</keyword>
<comment type="caution">
    <text evidence="3">The sequence shown here is derived from an EMBL/GenBank/DDBJ whole genome shotgun (WGS) entry which is preliminary data.</text>
</comment>
<protein>
    <recommendedName>
        <fullName evidence="2">CRISPR type III-associated protein domain-containing protein</fullName>
    </recommendedName>
</protein>